<dbReference type="Proteomes" id="UP000811282">
    <property type="component" value="Unassembled WGS sequence"/>
</dbReference>
<organism evidence="2 3">
    <name type="scientific">Candidatus Sodalis endolongispinus</name>
    <dbReference type="NCBI Taxonomy" id="2812662"/>
    <lineage>
        <taxon>Bacteria</taxon>
        <taxon>Pseudomonadati</taxon>
        <taxon>Pseudomonadota</taxon>
        <taxon>Gammaproteobacteria</taxon>
        <taxon>Enterobacterales</taxon>
        <taxon>Bruguierivoracaceae</taxon>
        <taxon>Sodalis</taxon>
    </lineage>
</organism>
<evidence type="ECO:0000313" key="2">
    <source>
        <dbReference type="EMBL" id="MBT9432238.1"/>
    </source>
</evidence>
<gene>
    <name evidence="2" type="ORF">JZM24_09090</name>
</gene>
<evidence type="ECO:0000313" key="3">
    <source>
        <dbReference type="Proteomes" id="UP000811282"/>
    </source>
</evidence>
<keyword evidence="3" id="KW-1185">Reference proteome</keyword>
<reference evidence="2 3" key="1">
    <citation type="journal article" date="2021" name="Genome Biol. Evol.">
        <title>The evolution of interdependence in a four-way mealybug symbiosis.</title>
        <authorList>
            <person name="Garber A.I."/>
            <person name="Kupper M."/>
            <person name="Laetsch D.R."/>
            <person name="Weldon S.R."/>
            <person name="Ladinsky M.S."/>
            <person name="Bjorkman P.J."/>
            <person name="McCutcheon J.P."/>
        </authorList>
    </citation>
    <scope>NUCLEOTIDE SEQUENCE [LARGE SCALE GENOMIC DNA]</scope>
    <source>
        <strain evidence="2">SOD</strain>
    </source>
</reference>
<feature type="compositionally biased region" description="Polar residues" evidence="1">
    <location>
        <begin position="19"/>
        <end position="33"/>
    </location>
</feature>
<feature type="region of interest" description="Disordered" evidence="1">
    <location>
        <begin position="1"/>
        <end position="33"/>
    </location>
</feature>
<dbReference type="EMBL" id="JAFJYC010000001">
    <property type="protein sequence ID" value="MBT9432238.1"/>
    <property type="molecule type" value="Genomic_DNA"/>
</dbReference>
<evidence type="ECO:0000256" key="1">
    <source>
        <dbReference type="SAM" id="MobiDB-lite"/>
    </source>
</evidence>
<protein>
    <submittedName>
        <fullName evidence="2">Uncharacterized protein</fullName>
    </submittedName>
</protein>
<proteinExistence type="predicted"/>
<accession>A0ABS5YBC5</accession>
<name>A0ABS5YBC5_9GAMM</name>
<sequence length="170" mass="18696">MHRIDTSTAQKDKFGQGKNGFTNGDPTTGTPSTKLNSDICDALQEEVCTVIERAGIRLNKSHHDQLYQAVKKLSEAEANKAKNALIDGSPIDLNTLSKLSKALGNDQKFTETVTQQLSQKLAKSENGADIPDKTLFLKNLGLIETVINTLYPIGIVTFFCSQYKFEYPIS</sequence>
<comment type="caution">
    <text evidence="2">The sequence shown here is derived from an EMBL/GenBank/DDBJ whole genome shotgun (WGS) entry which is preliminary data.</text>
</comment>